<reference evidence="1 2" key="1">
    <citation type="submission" date="2017-04" db="EMBL/GenBank/DDBJ databases">
        <authorList>
            <person name="Afonso C.L."/>
            <person name="Miller P.J."/>
            <person name="Scott M.A."/>
            <person name="Spackman E."/>
            <person name="Goraichik I."/>
            <person name="Dimitrov K.M."/>
            <person name="Suarez D.L."/>
            <person name="Swayne D.E."/>
        </authorList>
    </citation>
    <scope>NUCLEOTIDE SEQUENCE [LARGE SCALE GENOMIC DNA]</scope>
    <source>
        <strain evidence="2">XA(T)</strain>
    </source>
</reference>
<proteinExistence type="predicted"/>
<dbReference type="KEGG" id="cphy:B5808_09680"/>
<dbReference type="STRING" id="1619308.B5808_09680"/>
<keyword evidence="2" id="KW-1185">Reference proteome</keyword>
<evidence type="ECO:0000313" key="1">
    <source>
        <dbReference type="EMBL" id="ARJ05463.1"/>
    </source>
</evidence>
<protein>
    <submittedName>
        <fullName evidence="1">Uncharacterized protein</fullName>
    </submittedName>
</protein>
<dbReference type="Proteomes" id="UP000192775">
    <property type="component" value="Chromosome"/>
</dbReference>
<accession>A0A1X9LJW2</accession>
<gene>
    <name evidence="1" type="ORF">B5808_09680</name>
</gene>
<evidence type="ECO:0000313" key="2">
    <source>
        <dbReference type="Proteomes" id="UP000192775"/>
    </source>
</evidence>
<sequence>MASYRERLVPSPWIFIATALLIPASMVVFAPIQGIGFALGAGIGVVLYAGVIGTLVGTAPVIEVADGELRAGRAHIPVGLVSAVEGFDGSDAALERGRRLDARAYLCIRGWIAPVVKATIADPQDPTPYWLVSTRRPGDLKKAVEAARSSAV</sequence>
<dbReference type="RefSeq" id="WP_085019601.1">
    <property type="nucleotide sequence ID" value="NZ_BMHD01000001.1"/>
</dbReference>
<organism evidence="1 2">
    <name type="scientific">Cnuibacter physcomitrellae</name>
    <dbReference type="NCBI Taxonomy" id="1619308"/>
    <lineage>
        <taxon>Bacteria</taxon>
        <taxon>Bacillati</taxon>
        <taxon>Actinomycetota</taxon>
        <taxon>Actinomycetes</taxon>
        <taxon>Micrococcales</taxon>
        <taxon>Microbacteriaceae</taxon>
        <taxon>Cnuibacter</taxon>
    </lineage>
</organism>
<dbReference type="EMBL" id="CP020715">
    <property type="protein sequence ID" value="ARJ05463.1"/>
    <property type="molecule type" value="Genomic_DNA"/>
</dbReference>
<dbReference type="Pfam" id="PF11292">
    <property type="entry name" value="DUF3093"/>
    <property type="match status" value="1"/>
</dbReference>
<dbReference type="InterPro" id="IPR021443">
    <property type="entry name" value="DUF3093"/>
</dbReference>
<name>A0A1X9LJW2_9MICO</name>
<dbReference type="AlphaFoldDB" id="A0A1X9LJW2"/>